<dbReference type="Gene3D" id="3.40.50.261">
    <property type="entry name" value="Succinyl-CoA synthetase domains"/>
    <property type="match status" value="2"/>
</dbReference>
<name>A0ABP5LE90_9ACTN</name>
<dbReference type="RefSeq" id="WP_344151239.1">
    <property type="nucleotide sequence ID" value="NZ_BAAAQR010000005.1"/>
</dbReference>
<dbReference type="SUPFAM" id="SSF52210">
    <property type="entry name" value="Succinyl-CoA synthetase domains"/>
    <property type="match status" value="2"/>
</dbReference>
<dbReference type="Gene3D" id="3.40.50.720">
    <property type="entry name" value="NAD(P)-binding Rossmann-like Domain"/>
    <property type="match status" value="1"/>
</dbReference>
<gene>
    <name evidence="2" type="primary">fdrA</name>
    <name evidence="2" type="ORF">GCM10009844_21120</name>
</gene>
<comment type="caution">
    <text evidence="2">The sequence shown here is derived from an EMBL/GenBank/DDBJ whole genome shotgun (WGS) entry which is preliminary data.</text>
</comment>
<dbReference type="EMBL" id="BAAAQR010000005">
    <property type="protein sequence ID" value="GAA2145862.1"/>
    <property type="molecule type" value="Genomic_DNA"/>
</dbReference>
<dbReference type="PANTHER" id="PTHR11117">
    <property type="entry name" value="SUCCINYL-COA LIGASE SUBUNIT ALPHA"/>
    <property type="match status" value="1"/>
</dbReference>
<dbReference type="Pfam" id="PF00549">
    <property type="entry name" value="Ligase_CoA"/>
    <property type="match status" value="1"/>
</dbReference>
<dbReference type="InterPro" id="IPR016102">
    <property type="entry name" value="Succinyl-CoA_synth-like"/>
</dbReference>
<accession>A0ABP5LE90</accession>
<dbReference type="Proteomes" id="UP001501771">
    <property type="component" value="Unassembled WGS sequence"/>
</dbReference>
<dbReference type="InterPro" id="IPR005811">
    <property type="entry name" value="SUCC_ACL_C"/>
</dbReference>
<feature type="domain" description="ATP-citrate synthase/succinyl-CoA ligase C-terminal" evidence="1">
    <location>
        <begin position="328"/>
        <end position="482"/>
    </location>
</feature>
<sequence length="492" mass="49946">MTDLTHVELRAGAYADSVTLLQVSRTVQGIEGVSAAQVAMATALNVEVLTQMGFEVPSDVDPNAMVVALRLDEESALERALAGVDQALRDASRRDAGPSEVAPPRTTAAALRGSTDGIALVSVPGASALVEAMDALDAGRDVMVFSDNVPLDQELALKRTAAERGLLVMGPDCGTAVVGGLGLGFANTVSPGPVGLVAASGTGCQQLLALLDHAGVGVTSALGVGGRDLSADVRGLSTREALRRLDADPAVELVVVVSKPPADDVAAEIREYAATLGTPVELALLGGGQPDLTAAAEAVLRRLGNDVPTWPVCGEAAPAESGTALRGLFVGGTLCDEAMLIATETLGPVHSNIPFSPELALGPDLAAPADGAGHTMVDFGDDALTAGRAHPMIDPTLRLEHLARVAADERTAVVLLDVVLGHGSEPDPAAALAPAIAAVSQPVVVAVVGTDADPQGLERQVRALVGAGAEVHLSNARATRRAIEILDSRKGQ</sequence>
<reference evidence="3" key="1">
    <citation type="journal article" date="2019" name="Int. J. Syst. Evol. Microbiol.">
        <title>The Global Catalogue of Microorganisms (GCM) 10K type strain sequencing project: providing services to taxonomists for standard genome sequencing and annotation.</title>
        <authorList>
            <consortium name="The Broad Institute Genomics Platform"/>
            <consortium name="The Broad Institute Genome Sequencing Center for Infectious Disease"/>
            <person name="Wu L."/>
            <person name="Ma J."/>
        </authorList>
    </citation>
    <scope>NUCLEOTIDE SEQUENCE [LARGE SCALE GENOMIC DNA]</scope>
    <source>
        <strain evidence="3">JCM 16022</strain>
    </source>
</reference>
<keyword evidence="3" id="KW-1185">Reference proteome</keyword>
<evidence type="ECO:0000259" key="1">
    <source>
        <dbReference type="Pfam" id="PF00549"/>
    </source>
</evidence>
<evidence type="ECO:0000313" key="2">
    <source>
        <dbReference type="EMBL" id="GAA2145862.1"/>
    </source>
</evidence>
<dbReference type="PANTHER" id="PTHR11117:SF24">
    <property type="entry name" value="PROTEIN FDRA"/>
    <property type="match status" value="1"/>
</dbReference>
<proteinExistence type="predicted"/>
<protein>
    <submittedName>
        <fullName evidence="2">Acyl-CoA synthetase FdrA</fullName>
    </submittedName>
</protein>
<evidence type="ECO:0000313" key="3">
    <source>
        <dbReference type="Proteomes" id="UP001501771"/>
    </source>
</evidence>
<organism evidence="2 3">
    <name type="scientific">Nocardioides koreensis</name>
    <dbReference type="NCBI Taxonomy" id="433651"/>
    <lineage>
        <taxon>Bacteria</taxon>
        <taxon>Bacillati</taxon>
        <taxon>Actinomycetota</taxon>
        <taxon>Actinomycetes</taxon>
        <taxon>Propionibacteriales</taxon>
        <taxon>Nocardioidaceae</taxon>
        <taxon>Nocardioides</taxon>
    </lineage>
</organism>